<protein>
    <submittedName>
        <fullName evidence="1">Uncharacterized protein</fullName>
    </submittedName>
</protein>
<keyword evidence="2" id="KW-1185">Reference proteome</keyword>
<gene>
    <name evidence="1" type="ORF">QWZ18_16335</name>
</gene>
<name>A0ABT8ARN4_9HYPH</name>
<evidence type="ECO:0000313" key="2">
    <source>
        <dbReference type="Proteomes" id="UP001244297"/>
    </source>
</evidence>
<evidence type="ECO:0000313" key="1">
    <source>
        <dbReference type="EMBL" id="MDN3572186.1"/>
    </source>
</evidence>
<reference evidence="2" key="1">
    <citation type="journal article" date="2019" name="Int. J. Syst. Evol. Microbiol.">
        <title>The Global Catalogue of Microorganisms (GCM) 10K type strain sequencing project: providing services to taxonomists for standard genome sequencing and annotation.</title>
        <authorList>
            <consortium name="The Broad Institute Genomics Platform"/>
            <consortium name="The Broad Institute Genome Sequencing Center for Infectious Disease"/>
            <person name="Wu L."/>
            <person name="Ma J."/>
        </authorList>
    </citation>
    <scope>NUCLEOTIDE SEQUENCE [LARGE SCALE GENOMIC DNA]</scope>
    <source>
        <strain evidence="2">CECT 7806</strain>
    </source>
</reference>
<organism evidence="1 2">
    <name type="scientific">Methylobacterium longum</name>
    <dbReference type="NCBI Taxonomy" id="767694"/>
    <lineage>
        <taxon>Bacteria</taxon>
        <taxon>Pseudomonadati</taxon>
        <taxon>Pseudomonadota</taxon>
        <taxon>Alphaproteobacteria</taxon>
        <taxon>Hyphomicrobiales</taxon>
        <taxon>Methylobacteriaceae</taxon>
        <taxon>Methylobacterium</taxon>
    </lineage>
</organism>
<dbReference type="RefSeq" id="WP_238293108.1">
    <property type="nucleotide sequence ID" value="NZ_BPQS01000063.1"/>
</dbReference>
<sequence>MGYNTEAELRLLVQQIAERAAQGGGMDAPTYDAMIAAMAALSSLALSGERQGREEVLQAMRARLHACEAELHVRAA</sequence>
<dbReference type="EMBL" id="JAUFPT010000057">
    <property type="protein sequence ID" value="MDN3572186.1"/>
    <property type="molecule type" value="Genomic_DNA"/>
</dbReference>
<accession>A0ABT8ARN4</accession>
<dbReference type="Proteomes" id="UP001244297">
    <property type="component" value="Unassembled WGS sequence"/>
</dbReference>
<comment type="caution">
    <text evidence="1">The sequence shown here is derived from an EMBL/GenBank/DDBJ whole genome shotgun (WGS) entry which is preliminary data.</text>
</comment>
<proteinExistence type="predicted"/>